<evidence type="ECO:0000313" key="2">
    <source>
        <dbReference type="EMBL" id="OCK73612.1"/>
    </source>
</evidence>
<feature type="compositionally biased region" description="Acidic residues" evidence="1">
    <location>
        <begin position="276"/>
        <end position="286"/>
    </location>
</feature>
<accession>A0A8E2DXL9</accession>
<feature type="compositionally biased region" description="Basic and acidic residues" evidence="1">
    <location>
        <begin position="259"/>
        <end position="275"/>
    </location>
</feature>
<evidence type="ECO:0000313" key="3">
    <source>
        <dbReference type="Proteomes" id="UP000250266"/>
    </source>
</evidence>
<evidence type="ECO:0008006" key="4">
    <source>
        <dbReference type="Google" id="ProtNLM"/>
    </source>
</evidence>
<dbReference type="InterPro" id="IPR036047">
    <property type="entry name" value="F-box-like_dom_sf"/>
</dbReference>
<sequence>MGISTPALPPTAQTRVLSTPELLEIILLALDTRSLLLAQRISTHFLAVITLSPRIQHKLFFRPRPVSSKLFPHHISPSPSPSTETSWILNPLLALHFPLFFLPKHPSSWYDLPTYDSFGLLPWAESEELRERFMRPEASWRRMLVTQPPSTRLGVVKTVSSRGRERGVAGWVEAEGDRGVTMAMLYDIALAFVSWHRVSSFGTQVHNPPSSPSKFSPGITLQLHYVSQCCQRAVRNRPELESRAERTYSPFTVEFKNVEKGDAGSGGEGERKWEWDSDLTAEMIDG</sequence>
<keyword evidence="3" id="KW-1185">Reference proteome</keyword>
<dbReference type="EMBL" id="KV745706">
    <property type="protein sequence ID" value="OCK73612.1"/>
    <property type="molecule type" value="Genomic_DNA"/>
</dbReference>
<dbReference type="OrthoDB" id="3800738at2759"/>
<organism evidence="2 3">
    <name type="scientific">Lepidopterella palustris CBS 459.81</name>
    <dbReference type="NCBI Taxonomy" id="1314670"/>
    <lineage>
        <taxon>Eukaryota</taxon>
        <taxon>Fungi</taxon>
        <taxon>Dikarya</taxon>
        <taxon>Ascomycota</taxon>
        <taxon>Pezizomycotina</taxon>
        <taxon>Dothideomycetes</taxon>
        <taxon>Pleosporomycetidae</taxon>
        <taxon>Mytilinidiales</taxon>
        <taxon>Argynnaceae</taxon>
        <taxon>Lepidopterella</taxon>
    </lineage>
</organism>
<reference evidence="2 3" key="1">
    <citation type="journal article" date="2016" name="Nat. Commun.">
        <title>Ectomycorrhizal ecology is imprinted in the genome of the dominant symbiotic fungus Cenococcum geophilum.</title>
        <authorList>
            <consortium name="DOE Joint Genome Institute"/>
            <person name="Peter M."/>
            <person name="Kohler A."/>
            <person name="Ohm R.A."/>
            <person name="Kuo A."/>
            <person name="Krutzmann J."/>
            <person name="Morin E."/>
            <person name="Arend M."/>
            <person name="Barry K.W."/>
            <person name="Binder M."/>
            <person name="Choi C."/>
            <person name="Clum A."/>
            <person name="Copeland A."/>
            <person name="Grisel N."/>
            <person name="Haridas S."/>
            <person name="Kipfer T."/>
            <person name="LaButti K."/>
            <person name="Lindquist E."/>
            <person name="Lipzen A."/>
            <person name="Maire R."/>
            <person name="Meier B."/>
            <person name="Mihaltcheva S."/>
            <person name="Molinier V."/>
            <person name="Murat C."/>
            <person name="Poggeler S."/>
            <person name="Quandt C.A."/>
            <person name="Sperisen C."/>
            <person name="Tritt A."/>
            <person name="Tisserant E."/>
            <person name="Crous P.W."/>
            <person name="Henrissat B."/>
            <person name="Nehls U."/>
            <person name="Egli S."/>
            <person name="Spatafora J.W."/>
            <person name="Grigoriev I.V."/>
            <person name="Martin F.M."/>
        </authorList>
    </citation>
    <scope>NUCLEOTIDE SEQUENCE [LARGE SCALE GENOMIC DNA]</scope>
    <source>
        <strain evidence="2 3">CBS 459.81</strain>
    </source>
</reference>
<dbReference type="SUPFAM" id="SSF81383">
    <property type="entry name" value="F-box domain"/>
    <property type="match status" value="1"/>
</dbReference>
<protein>
    <recommendedName>
        <fullName evidence="4">F-box domain-containing protein</fullName>
    </recommendedName>
</protein>
<dbReference type="AlphaFoldDB" id="A0A8E2DXL9"/>
<name>A0A8E2DXL9_9PEZI</name>
<dbReference type="Proteomes" id="UP000250266">
    <property type="component" value="Unassembled WGS sequence"/>
</dbReference>
<evidence type="ECO:0000256" key="1">
    <source>
        <dbReference type="SAM" id="MobiDB-lite"/>
    </source>
</evidence>
<gene>
    <name evidence="2" type="ORF">K432DRAFT_430496</name>
</gene>
<proteinExistence type="predicted"/>
<feature type="region of interest" description="Disordered" evidence="1">
    <location>
        <begin position="259"/>
        <end position="286"/>
    </location>
</feature>